<name>A0A178ZU98_9EURO</name>
<feature type="compositionally biased region" description="Acidic residues" evidence="1">
    <location>
        <begin position="798"/>
        <end position="816"/>
    </location>
</feature>
<keyword evidence="3" id="KW-1185">Reference proteome</keyword>
<dbReference type="AlphaFoldDB" id="A0A178ZU98"/>
<evidence type="ECO:0008006" key="4">
    <source>
        <dbReference type="Google" id="ProtNLM"/>
    </source>
</evidence>
<accession>A0A178ZU98</accession>
<comment type="caution">
    <text evidence="2">The sequence shown here is derived from an EMBL/GenBank/DDBJ whole genome shotgun (WGS) entry which is preliminary data.</text>
</comment>
<sequence>MSGVEAVFGIAASGAGLLSLGIQLMESAAMLKKIYHAARDAPRIIATLQFSLETMALALRQLEQRRQQRTASDTLLARCIVECELHTAEIQELINKMDERLSKDFKLGGRLYAVFKQRDVKELLDGLEKAKSSLELAYMMYLGEEQRRRDQVHTDMLALHGTLIDGLHAQVSAGNASLAQQLMLLGQSSVSSPQHRSAIIPSAQANTTSTANRVRRKNNKPCFRAALRFPSWLTTRIFHFAVIQAQGGWSIHLRTFNHVPDGSLIFRYCAGGDVKGMKSLFKSGMATPLDAVSRDGGWWTLIEAAADWGHLEVCRYLLNQTTWPDHAERLASSLTSYAYWASTPSTEMYRLFLEEPGFDIDIGNNLWLDCDTEVEFLEIVLQNQFPELESRSFEARVELAGLFTRLDGAAFLRCVGLQAQDPRLASLRDRNGETVLHRILPSSSWLDIGLCVLQNGADPSSVAFSRETGYDPEWQVTPLMNFLGIFPWRSPREPERMLDLIHTWAEMILLAGLDLCEYGARESKIWRDLGVQNSCRHPGDWWEWKVVQLVYGPTPADWSLIVSRDWTFDVYRLQPPPGAYSDDPRLPTKIIWRPTNEEENEGPWILVEGVRRVGKEGDIRDMIPKLSAREADSRHLSELLGGSQDDSSAVMLMQYRASRVADGTRMRSRSQPPGPNPKAVPFFGAWHIWLDYHFCPLDSRFKLGFDVGERSCFGGACSTSPTSSQQTGSWGDFSFLAEISRCQDYAPTFHDTHRSGGSSLRHDFTREFPQGCKNVDLSRLNVPEPLRPFHPRRKFEDQYEDNDEDSSGDESFDESE</sequence>
<dbReference type="RefSeq" id="XP_018696711.1">
    <property type="nucleotide sequence ID" value="XM_018834087.1"/>
</dbReference>
<evidence type="ECO:0000256" key="1">
    <source>
        <dbReference type="SAM" id="MobiDB-lite"/>
    </source>
</evidence>
<dbReference type="GeneID" id="30006741"/>
<dbReference type="EMBL" id="LVYI01000002">
    <property type="protein sequence ID" value="OAP63344.1"/>
    <property type="molecule type" value="Genomic_DNA"/>
</dbReference>
<dbReference type="InterPro" id="IPR036770">
    <property type="entry name" value="Ankyrin_rpt-contain_sf"/>
</dbReference>
<dbReference type="Gene3D" id="1.25.40.20">
    <property type="entry name" value="Ankyrin repeat-containing domain"/>
    <property type="match status" value="1"/>
</dbReference>
<dbReference type="SUPFAM" id="SSF48403">
    <property type="entry name" value="Ankyrin repeat"/>
    <property type="match status" value="1"/>
</dbReference>
<evidence type="ECO:0000313" key="3">
    <source>
        <dbReference type="Proteomes" id="UP000078343"/>
    </source>
</evidence>
<dbReference type="OrthoDB" id="3200163at2759"/>
<dbReference type="Proteomes" id="UP000078343">
    <property type="component" value="Unassembled WGS sequence"/>
</dbReference>
<organism evidence="2 3">
    <name type="scientific">Fonsecaea erecta</name>
    <dbReference type="NCBI Taxonomy" id="1367422"/>
    <lineage>
        <taxon>Eukaryota</taxon>
        <taxon>Fungi</taxon>
        <taxon>Dikarya</taxon>
        <taxon>Ascomycota</taxon>
        <taxon>Pezizomycotina</taxon>
        <taxon>Eurotiomycetes</taxon>
        <taxon>Chaetothyriomycetidae</taxon>
        <taxon>Chaetothyriales</taxon>
        <taxon>Herpotrichiellaceae</taxon>
        <taxon>Fonsecaea</taxon>
    </lineage>
</organism>
<protein>
    <recommendedName>
        <fullName evidence="4">Fungal N-terminal domain-containing protein</fullName>
    </recommendedName>
</protein>
<evidence type="ECO:0000313" key="2">
    <source>
        <dbReference type="EMBL" id="OAP63344.1"/>
    </source>
</evidence>
<proteinExistence type="predicted"/>
<feature type="region of interest" description="Disordered" evidence="1">
    <location>
        <begin position="782"/>
        <end position="816"/>
    </location>
</feature>
<gene>
    <name evidence="2" type="ORF">AYL99_02571</name>
</gene>
<reference evidence="2 3" key="1">
    <citation type="submission" date="2016-04" db="EMBL/GenBank/DDBJ databases">
        <title>Draft genome of Fonsecaea erecta CBS 125763.</title>
        <authorList>
            <person name="Weiss V.A."/>
            <person name="Vicente V.A."/>
            <person name="Raittz R.T."/>
            <person name="Moreno L.F."/>
            <person name="De Souza E.M."/>
            <person name="Pedrosa F.O."/>
            <person name="Steffens M.B."/>
            <person name="Faoro H."/>
            <person name="Tadra-Sfeir M.Z."/>
            <person name="Najafzadeh M.J."/>
            <person name="Felipe M.S."/>
            <person name="Teixeira M."/>
            <person name="Sun J."/>
            <person name="Xi L."/>
            <person name="Gomes R."/>
            <person name="De Azevedo C.M."/>
            <person name="Salgado C.G."/>
            <person name="Da Silva M.B."/>
            <person name="Nascimento M.F."/>
            <person name="Queiroz-Telles F."/>
            <person name="Attili D.S."/>
            <person name="Gorbushina A."/>
        </authorList>
    </citation>
    <scope>NUCLEOTIDE SEQUENCE [LARGE SCALE GENOMIC DNA]</scope>
    <source>
        <strain evidence="2 3">CBS 125763</strain>
    </source>
</reference>